<feature type="transmembrane region" description="Helical" evidence="1">
    <location>
        <begin position="7"/>
        <end position="26"/>
    </location>
</feature>
<comment type="caution">
    <text evidence="2">The sequence shown here is derived from an EMBL/GenBank/DDBJ whole genome shotgun (WGS) entry which is preliminary data.</text>
</comment>
<keyword evidence="1" id="KW-1133">Transmembrane helix</keyword>
<keyword evidence="3" id="KW-1185">Reference proteome</keyword>
<accession>A0ABU8FCJ9</accession>
<gene>
    <name evidence="2" type="ORF">WAZ07_03545</name>
</gene>
<evidence type="ECO:0000313" key="3">
    <source>
        <dbReference type="Proteomes" id="UP001372526"/>
    </source>
</evidence>
<proteinExistence type="predicted"/>
<dbReference type="RefSeq" id="WP_090913961.1">
    <property type="nucleotide sequence ID" value="NZ_JBAWSX010000001.1"/>
</dbReference>
<keyword evidence="1" id="KW-0472">Membrane</keyword>
<evidence type="ECO:0000313" key="2">
    <source>
        <dbReference type="EMBL" id="MEI4800412.1"/>
    </source>
</evidence>
<keyword evidence="1" id="KW-0812">Transmembrane</keyword>
<sequence length="79" mass="8774">MYTNNRLPYIQFLIGALAIITFILATFNICPFSLSVFSISLLNFTFALSAFYEQQYANFVLSLGMGIAFSITGLIIMAT</sequence>
<dbReference type="Proteomes" id="UP001372526">
    <property type="component" value="Unassembled WGS sequence"/>
</dbReference>
<protein>
    <submittedName>
        <fullName evidence="2">DUF3894 domain-containing protein</fullName>
    </submittedName>
</protein>
<feature type="transmembrane region" description="Helical" evidence="1">
    <location>
        <begin position="59"/>
        <end position="78"/>
    </location>
</feature>
<dbReference type="EMBL" id="JBAWSX010000001">
    <property type="protein sequence ID" value="MEI4800412.1"/>
    <property type="molecule type" value="Genomic_DNA"/>
</dbReference>
<feature type="transmembrane region" description="Helical" evidence="1">
    <location>
        <begin position="32"/>
        <end position="52"/>
    </location>
</feature>
<reference evidence="2 3" key="1">
    <citation type="submission" date="2024-01" db="EMBL/GenBank/DDBJ databases">
        <title>Seven novel Bacillus-like species.</title>
        <authorList>
            <person name="Liu G."/>
        </authorList>
    </citation>
    <scope>NUCLEOTIDE SEQUENCE [LARGE SCALE GENOMIC DNA]</scope>
    <source>
        <strain evidence="2 3">FJAT-51639</strain>
    </source>
</reference>
<evidence type="ECO:0000256" key="1">
    <source>
        <dbReference type="SAM" id="Phobius"/>
    </source>
</evidence>
<dbReference type="Pfam" id="PF13033">
    <property type="entry name" value="DUF3894"/>
    <property type="match status" value="1"/>
</dbReference>
<name>A0ABU8FCJ9_9BACI</name>
<dbReference type="InterPro" id="IPR024993">
    <property type="entry name" value="DUF3894"/>
</dbReference>
<organism evidence="2 3">
    <name type="scientific">Bacillus bruguierae</name>
    <dbReference type="NCBI Taxonomy" id="3127667"/>
    <lineage>
        <taxon>Bacteria</taxon>
        <taxon>Bacillati</taxon>
        <taxon>Bacillota</taxon>
        <taxon>Bacilli</taxon>
        <taxon>Bacillales</taxon>
        <taxon>Bacillaceae</taxon>
        <taxon>Bacillus</taxon>
    </lineage>
</organism>